<evidence type="ECO:0000313" key="2">
    <source>
        <dbReference type="EMBL" id="OUI78203.1"/>
    </source>
</evidence>
<dbReference type="Proteomes" id="UP000194946">
    <property type="component" value="Unassembled WGS sequence"/>
</dbReference>
<name>A0A251ZU66_9PROT</name>
<proteinExistence type="predicted"/>
<evidence type="ECO:0000313" key="3">
    <source>
        <dbReference type="Proteomes" id="UP000194946"/>
    </source>
</evidence>
<dbReference type="AlphaFoldDB" id="A0A251ZU66"/>
<keyword evidence="1" id="KW-1133">Transmembrane helix</keyword>
<comment type="caution">
    <text evidence="2">The sequence shown here is derived from an EMBL/GenBank/DDBJ whole genome shotgun (WGS) entry which is preliminary data.</text>
</comment>
<protein>
    <recommendedName>
        <fullName evidence="4">DUF2628 domain-containing protein</fullName>
    </recommendedName>
</protein>
<feature type="transmembrane region" description="Helical" evidence="1">
    <location>
        <begin position="23"/>
        <end position="50"/>
    </location>
</feature>
<evidence type="ECO:0008006" key="4">
    <source>
        <dbReference type="Google" id="ProtNLM"/>
    </source>
</evidence>
<dbReference type="EMBL" id="JOPB01000007">
    <property type="protein sequence ID" value="OUI78203.1"/>
    <property type="molecule type" value="Genomic_DNA"/>
</dbReference>
<keyword evidence="1" id="KW-0812">Transmembrane</keyword>
<evidence type="ECO:0000256" key="1">
    <source>
        <dbReference type="SAM" id="Phobius"/>
    </source>
</evidence>
<feature type="transmembrane region" description="Helical" evidence="1">
    <location>
        <begin position="62"/>
        <end position="79"/>
    </location>
</feature>
<accession>A0A251ZU66</accession>
<organism evidence="2 3">
    <name type="scientific">Commensalibacter intestini</name>
    <dbReference type="NCBI Taxonomy" id="479936"/>
    <lineage>
        <taxon>Bacteria</taxon>
        <taxon>Pseudomonadati</taxon>
        <taxon>Pseudomonadota</taxon>
        <taxon>Alphaproteobacteria</taxon>
        <taxon>Acetobacterales</taxon>
        <taxon>Acetobacteraceae</taxon>
    </lineage>
</organism>
<keyword evidence="3" id="KW-1185">Reference proteome</keyword>
<reference evidence="3" key="1">
    <citation type="submission" date="2014-06" db="EMBL/GenBank/DDBJ databases">
        <authorList>
            <person name="Winans N.J."/>
            <person name="Newell P.D."/>
            <person name="Douglas A.E."/>
        </authorList>
    </citation>
    <scope>NUCLEOTIDE SEQUENCE [LARGE SCALE GENOMIC DNA]</scope>
    <source>
        <strain evidence="3">DmL_052</strain>
    </source>
</reference>
<keyword evidence="1" id="KW-0472">Membrane</keyword>
<sequence length="118" mass="13652">MKFFTVYTNPQHPKSIKLVPNGFSWMVFILGAIGLFIQKSWIHGLIIFSLCISLKFWLHPPIVILVLIHFLLACFAYHFQRTELTLSGWKIKTIIAGRNKQAALLRLLDQYPDLAQKI</sequence>
<gene>
    <name evidence="2" type="ORF">HK18_09135</name>
</gene>
<dbReference type="RefSeq" id="WP_040363684.1">
    <property type="nucleotide sequence ID" value="NZ_JOPB01000007.1"/>
</dbReference>